<dbReference type="Pfam" id="PF06985">
    <property type="entry name" value="HET"/>
    <property type="match status" value="1"/>
</dbReference>
<dbReference type="InterPro" id="IPR010730">
    <property type="entry name" value="HET"/>
</dbReference>
<reference evidence="2 3" key="1">
    <citation type="submission" date="2023-01" db="EMBL/GenBank/DDBJ databases">
        <title>Analysis of 21 Apiospora genomes using comparative genomics revels a genus with tremendous synthesis potential of carbohydrate active enzymes and secondary metabolites.</title>
        <authorList>
            <person name="Sorensen T."/>
        </authorList>
    </citation>
    <scope>NUCLEOTIDE SEQUENCE [LARGE SCALE GENOMIC DNA]</scope>
    <source>
        <strain evidence="2 3">CBS 117206</strain>
    </source>
</reference>
<accession>A0AAW0RDV2</accession>
<name>A0AAW0RDV2_9PEZI</name>
<evidence type="ECO:0000313" key="3">
    <source>
        <dbReference type="Proteomes" id="UP001392437"/>
    </source>
</evidence>
<evidence type="ECO:0000259" key="1">
    <source>
        <dbReference type="Pfam" id="PF06985"/>
    </source>
</evidence>
<dbReference type="PANTHER" id="PTHR24148:SF64">
    <property type="entry name" value="HETEROKARYON INCOMPATIBILITY DOMAIN-CONTAINING PROTEIN"/>
    <property type="match status" value="1"/>
</dbReference>
<dbReference type="InterPro" id="IPR052895">
    <property type="entry name" value="HetReg/Transcr_Mod"/>
</dbReference>
<feature type="domain" description="Heterokaryon incompatibility" evidence="1">
    <location>
        <begin position="83"/>
        <end position="245"/>
    </location>
</feature>
<keyword evidence="3" id="KW-1185">Reference proteome</keyword>
<dbReference type="Proteomes" id="UP001392437">
    <property type="component" value="Unassembled WGS sequence"/>
</dbReference>
<proteinExistence type="predicted"/>
<dbReference type="PANTHER" id="PTHR24148">
    <property type="entry name" value="ANKYRIN REPEAT DOMAIN-CONTAINING PROTEIN 39 HOMOLOG-RELATED"/>
    <property type="match status" value="1"/>
</dbReference>
<dbReference type="AlphaFoldDB" id="A0AAW0RDV2"/>
<evidence type="ECO:0000313" key="2">
    <source>
        <dbReference type="EMBL" id="KAK8133112.1"/>
    </source>
</evidence>
<gene>
    <name evidence="2" type="ORF">PG999_001285</name>
</gene>
<dbReference type="EMBL" id="JAQQWP010000001">
    <property type="protein sequence ID" value="KAK8133112.1"/>
    <property type="molecule type" value="Genomic_DNA"/>
</dbReference>
<organism evidence="2 3">
    <name type="scientific">Apiospora kogelbergensis</name>
    <dbReference type="NCBI Taxonomy" id="1337665"/>
    <lineage>
        <taxon>Eukaryota</taxon>
        <taxon>Fungi</taxon>
        <taxon>Dikarya</taxon>
        <taxon>Ascomycota</taxon>
        <taxon>Pezizomycotina</taxon>
        <taxon>Sordariomycetes</taxon>
        <taxon>Xylariomycetidae</taxon>
        <taxon>Amphisphaeriales</taxon>
        <taxon>Apiosporaceae</taxon>
        <taxon>Apiospora</taxon>
    </lineage>
</organism>
<sequence>MQGALLEKPRLRHRVRMQLERWPLRAAYAFSRAWDKGLDSTRRLAKEEDRLGNWPRRLLHVPSMTSYEWRPGNWYGPHLSPRYNAISYTWGRWSLEKMRMPSVEAIAIKGVPWTIPRVDPKHFTKEEFEAALRRATRDRERGKPSETSGAQTLDWVWLDVACIDQRNYVPGSAAEVGRQAQIFGSASEVYIWLPGVNPLALHAVGQTIKERMNMGAEAQIHDIIGDHVSRLLANPWFSSLWTLQEAFLLGGADGIFMPQDADAGPRDGAELNFNDLIGFYVQHSALLEKHTLNGMQSYTTNWVQAPTASLKHCLGLMEHVGISAVSSESGIAILTAASNRVATKDEDRVYGIQQVFGFRLGVTANPNASFTRAELDRQFEHALLATYPLLSQLHVFTEAAPFGSRWRPNATSVARKSSRFQSLLPISPLSGTPHQDLDPMCTLSTSCLDGEIWGHFTGRVCEFGSLAMRLSRIEQDSRWKHSRVVGADFDRLSMLEVHLDVSDLSTGSPEYRGAGHHPVPPGTRQRALTQWLLEAFPAKDLCILLLGPKLSLSRAFGLLLLRQNHNETPGALEYWHRLGYCEWWRILFLNKASENYEDSSLVDKQHFPSWTSSEDLKFFDGVSMDWVETSGYFG</sequence>
<comment type="caution">
    <text evidence="2">The sequence shown here is derived from an EMBL/GenBank/DDBJ whole genome shotgun (WGS) entry which is preliminary data.</text>
</comment>
<protein>
    <recommendedName>
        <fullName evidence="1">Heterokaryon incompatibility domain-containing protein</fullName>
    </recommendedName>
</protein>